<sequence>MFSSYHWGNPWYSSKIEYLESKDVELPNTYFFGSSRVYRQIDPIIFDQLYNNASHDIKKSYNLGAPATFCPETYYLYENFIKSEIANNVDLVFIELMPINLISKDLMLKERTTYWQNLSDLKFVYKSIKNNSTLRLDEKIKGVKDYFICNSYNLFDIKHLKQTLSMDNNINLAYNGPNNVGYYSLDNQLETTKDESVRSDLIHRKQTYSLDNVVLKKRVSDLIEYHNLPNNNYDEVNLQRIIHLIDISEAKGIELVFVLPQIVLDRNLINLSKLIPKKNLIDLSSPKKFPELYKKENIFDLGHLNSNGAEVFTKLLVNQYLENIEGDLK</sequence>
<comment type="caution">
    <text evidence="1">The sequence shown here is derived from an EMBL/GenBank/DDBJ whole genome shotgun (WGS) entry which is preliminary data.</text>
</comment>
<reference evidence="2" key="1">
    <citation type="journal article" date="2019" name="Int. J. Syst. Evol. Microbiol.">
        <title>The Global Catalogue of Microorganisms (GCM) 10K type strain sequencing project: providing services to taxonomists for standard genome sequencing and annotation.</title>
        <authorList>
            <consortium name="The Broad Institute Genomics Platform"/>
            <consortium name="The Broad Institute Genome Sequencing Center for Infectious Disease"/>
            <person name="Wu L."/>
            <person name="Ma J."/>
        </authorList>
    </citation>
    <scope>NUCLEOTIDE SEQUENCE [LARGE SCALE GENOMIC DNA]</scope>
    <source>
        <strain evidence="2">KCTC 32514</strain>
    </source>
</reference>
<evidence type="ECO:0000313" key="2">
    <source>
        <dbReference type="Proteomes" id="UP001597548"/>
    </source>
</evidence>
<keyword evidence="2" id="KW-1185">Reference proteome</keyword>
<proteinExistence type="predicted"/>
<protein>
    <submittedName>
        <fullName evidence="1">Uncharacterized protein</fullName>
    </submittedName>
</protein>
<accession>A0ABW5ZUS1</accession>
<gene>
    <name evidence="1" type="ORF">ACFS29_11515</name>
</gene>
<dbReference type="Proteomes" id="UP001597548">
    <property type="component" value="Unassembled WGS sequence"/>
</dbReference>
<evidence type="ECO:0000313" key="1">
    <source>
        <dbReference type="EMBL" id="MFD2916271.1"/>
    </source>
</evidence>
<dbReference type="EMBL" id="JBHUOS010000009">
    <property type="protein sequence ID" value="MFD2916271.1"/>
    <property type="molecule type" value="Genomic_DNA"/>
</dbReference>
<dbReference type="RefSeq" id="WP_194508277.1">
    <property type="nucleotide sequence ID" value="NZ_JADILU010000004.1"/>
</dbReference>
<organism evidence="1 2">
    <name type="scientific">Psychroserpens luteus</name>
    <dbReference type="NCBI Taxonomy" id="1434066"/>
    <lineage>
        <taxon>Bacteria</taxon>
        <taxon>Pseudomonadati</taxon>
        <taxon>Bacteroidota</taxon>
        <taxon>Flavobacteriia</taxon>
        <taxon>Flavobacteriales</taxon>
        <taxon>Flavobacteriaceae</taxon>
        <taxon>Psychroserpens</taxon>
    </lineage>
</organism>
<name>A0ABW5ZUS1_9FLAO</name>